<proteinExistence type="predicted"/>
<organism evidence="1 2">
    <name type="scientific">Gilliamella bombicola</name>
    <dbReference type="NCBI Taxonomy" id="1798182"/>
    <lineage>
        <taxon>Bacteria</taxon>
        <taxon>Pseudomonadati</taxon>
        <taxon>Pseudomonadota</taxon>
        <taxon>Gammaproteobacteria</taxon>
        <taxon>Orbales</taxon>
        <taxon>Orbaceae</taxon>
        <taxon>Gilliamella</taxon>
    </lineage>
</organism>
<evidence type="ECO:0000313" key="1">
    <source>
        <dbReference type="EMBL" id="SCB92791.1"/>
    </source>
</evidence>
<keyword evidence="2" id="KW-1185">Reference proteome</keyword>
<dbReference type="Pfam" id="PF04393">
    <property type="entry name" value="DUF535"/>
    <property type="match status" value="1"/>
</dbReference>
<dbReference type="RefSeq" id="WP_091347225.1">
    <property type="nucleotide sequence ID" value="NZ_FMAQ01000002.1"/>
</dbReference>
<dbReference type="STRING" id="1798182.GA0061081_102367"/>
<dbReference type="EMBL" id="FMAQ01000002">
    <property type="protein sequence ID" value="SCB92791.1"/>
    <property type="molecule type" value="Genomic_DNA"/>
</dbReference>
<accession>A0A1C4AED1</accession>
<dbReference type="AlphaFoldDB" id="A0A1C4AED1"/>
<sequence length="314" mass="36631">MNNITNMSQPKSKWQLFNWLYTGKLSLNELWLNPTYRYKFFLRTLFLSPITLKWLDKLRQYPLLGYYFSCQTNLPCKLQRPYLASCLSQKERYDALAYHYDFLAKQPDSVTKAFYNPQSPFVLANVAVKNETNIQIAVQARNKFAREGEVSLYFYDSDGIDLTTLTFSIVEYQGKPTLFIAGLQGTGHDDARTRVQKATKACYGLFPKRVAVEAVLTVARYYQLTQIVAVGNKTHIYNNWRYNSRQERILSDYDDFWLTLDGKQDTNGLFILPNQINRKSIEEIASKKRSEYRNRYALLDQLQINIEQTLASLT</sequence>
<dbReference type="InterPro" id="IPR007488">
    <property type="entry name" value="DUF535"/>
</dbReference>
<gene>
    <name evidence="1" type="ORF">GA0061081_102367</name>
</gene>
<dbReference type="Proteomes" id="UP000199670">
    <property type="component" value="Unassembled WGS sequence"/>
</dbReference>
<evidence type="ECO:0000313" key="2">
    <source>
        <dbReference type="Proteomes" id="UP000199670"/>
    </source>
</evidence>
<dbReference type="PANTHER" id="PTHR38785">
    <property type="entry name" value="HOMOLOG OF VIRK"/>
    <property type="match status" value="1"/>
</dbReference>
<dbReference type="GO" id="GO:0006974">
    <property type="term" value="P:DNA damage response"/>
    <property type="evidence" value="ECO:0007669"/>
    <property type="project" value="TreeGrafter"/>
</dbReference>
<dbReference type="OrthoDB" id="6835762at2"/>
<reference evidence="2" key="1">
    <citation type="submission" date="2016-08" db="EMBL/GenBank/DDBJ databases">
        <authorList>
            <person name="Varghese N."/>
            <person name="Submissions Spin"/>
        </authorList>
    </citation>
    <scope>NUCLEOTIDE SEQUENCE [LARGE SCALE GENOMIC DNA]</scope>
    <source>
        <strain evidence="2">R-53248</strain>
    </source>
</reference>
<name>A0A1C4AED1_9GAMM</name>
<dbReference type="PANTHER" id="PTHR38785:SF1">
    <property type="entry name" value="HOMOLOG OF VIRK"/>
    <property type="match status" value="1"/>
</dbReference>
<evidence type="ECO:0008006" key="3">
    <source>
        <dbReference type="Google" id="ProtNLM"/>
    </source>
</evidence>
<protein>
    <recommendedName>
        <fullName evidence="3">DUF535 domain-containing protein</fullName>
    </recommendedName>
</protein>